<proteinExistence type="predicted"/>
<dbReference type="AlphaFoldDB" id="D5X2B5"/>
<gene>
    <name evidence="2" type="ordered locus">Tint_1896</name>
</gene>
<dbReference type="eggNOG" id="COG4634">
    <property type="taxonomic scope" value="Bacteria"/>
</dbReference>
<organism evidence="2">
    <name type="scientific">Thiomonas intermedia (strain K12)</name>
    <name type="common">Thiobacillus intermedius</name>
    <dbReference type="NCBI Taxonomy" id="75379"/>
    <lineage>
        <taxon>Bacteria</taxon>
        <taxon>Pseudomonadati</taxon>
        <taxon>Pseudomonadota</taxon>
        <taxon>Betaproteobacteria</taxon>
        <taxon>Burkholderiales</taxon>
        <taxon>Thiomonas</taxon>
    </lineage>
</organism>
<dbReference type="BioCyc" id="TINT75379:TINT_RS09510-MONOMER"/>
<sequence>MTFRFLIDECLTPELVQMAIDAGHVESTCVRDRGLAGTKDWVLIEHVVAGDFTLVTHNSVDFRGGGPGKLGGEHARQPIHAGLVCLNSVHTLDLQRQLDLFQIALNELAAMDDLVNQALEVFEREDGSIEVTIYDIPDAA</sequence>
<evidence type="ECO:0000259" key="1">
    <source>
        <dbReference type="Pfam" id="PF18480"/>
    </source>
</evidence>
<feature type="domain" description="DUF5615" evidence="1">
    <location>
        <begin position="4"/>
        <end position="62"/>
    </location>
</feature>
<name>D5X2B5_THIK1</name>
<reference evidence="2" key="1">
    <citation type="submission" date="2010-04" db="EMBL/GenBank/DDBJ databases">
        <title>Complete sequence of Thiomonas intermedia K12.</title>
        <authorList>
            <consortium name="US DOE Joint Genome Institute"/>
            <person name="Lucas S."/>
            <person name="Copeland A."/>
            <person name="Lapidus A."/>
            <person name="Cheng J.-F."/>
            <person name="Bruce D."/>
            <person name="Goodwin L."/>
            <person name="Pitluck S."/>
            <person name="Davenport K."/>
            <person name="Detter J.C."/>
            <person name="Han C."/>
            <person name="Tapia R."/>
            <person name="Land M."/>
            <person name="Hauser L."/>
            <person name="Kyrpides N."/>
            <person name="Ovchinnikova G."/>
            <person name="Kerfeld C.A."/>
            <person name="Cannon G.C."/>
            <person name="Heinhorst S."/>
            <person name="Woyke T."/>
        </authorList>
    </citation>
    <scope>NUCLEOTIDE SEQUENCE [LARGE SCALE GENOMIC DNA]</scope>
    <source>
        <strain evidence="2">K12</strain>
    </source>
</reference>
<dbReference type="InterPro" id="IPR041049">
    <property type="entry name" value="DUF5615"/>
</dbReference>
<evidence type="ECO:0000313" key="2">
    <source>
        <dbReference type="EMBL" id="ADG31261.1"/>
    </source>
</evidence>
<dbReference type="HOGENOM" id="CLU_141039_0_0_4"/>
<dbReference type="KEGG" id="tin:Tint_1896"/>
<protein>
    <recommendedName>
        <fullName evidence="1">DUF5615 domain-containing protein</fullName>
    </recommendedName>
</protein>
<accession>D5X2B5</accession>
<dbReference type="EMBL" id="CP002021">
    <property type="protein sequence ID" value="ADG31261.1"/>
    <property type="molecule type" value="Genomic_DNA"/>
</dbReference>
<dbReference type="Pfam" id="PF18480">
    <property type="entry name" value="DUF5615"/>
    <property type="match status" value="1"/>
</dbReference>